<reference evidence="7" key="1">
    <citation type="journal article" date="2023" name="bioRxiv">
        <title>Complete genome of the Medicago anthracnose fungus, Colletotrichum destructivum, reveals a mini-chromosome-like region within a core chromosome.</title>
        <authorList>
            <person name="Lapalu N."/>
            <person name="Simon A."/>
            <person name="Lu A."/>
            <person name="Plaumann P.-L."/>
            <person name="Amselem J."/>
            <person name="Pigne S."/>
            <person name="Auger A."/>
            <person name="Koch C."/>
            <person name="Dallery J.-F."/>
            <person name="O'Connell R.J."/>
        </authorList>
    </citation>
    <scope>NUCLEOTIDE SEQUENCE [LARGE SCALE GENOMIC DNA]</scope>
    <source>
        <strain evidence="7">CBS 520.97</strain>
    </source>
</reference>
<dbReference type="GO" id="GO:0016020">
    <property type="term" value="C:membrane"/>
    <property type="evidence" value="ECO:0007669"/>
    <property type="project" value="UniProtKB-SubCell"/>
</dbReference>
<comment type="subcellular location">
    <subcellularLocation>
        <location evidence="1">Membrane</location>
    </subcellularLocation>
</comment>
<evidence type="ECO:0000256" key="2">
    <source>
        <dbReference type="ARBA" id="ARBA00022692"/>
    </source>
</evidence>
<keyword evidence="7" id="KW-1185">Reference proteome</keyword>
<keyword evidence="4 5" id="KW-0472">Membrane</keyword>
<evidence type="ECO:0000256" key="3">
    <source>
        <dbReference type="ARBA" id="ARBA00022989"/>
    </source>
</evidence>
<dbReference type="SUPFAM" id="SSF161084">
    <property type="entry name" value="MAPEG domain-like"/>
    <property type="match status" value="1"/>
</dbReference>
<name>A0AAX4IXZ3_9PEZI</name>
<keyword evidence="2 5" id="KW-0812">Transmembrane</keyword>
<dbReference type="AlphaFoldDB" id="A0AAX4IXZ3"/>
<dbReference type="KEGG" id="cdet:87949450"/>
<proteinExistence type="predicted"/>
<dbReference type="RefSeq" id="XP_062785157.1">
    <property type="nucleotide sequence ID" value="XM_062929106.1"/>
</dbReference>
<dbReference type="PANTHER" id="PTHR35371:SF1">
    <property type="entry name" value="BLR7753 PROTEIN"/>
    <property type="match status" value="1"/>
</dbReference>
<evidence type="ECO:0000313" key="6">
    <source>
        <dbReference type="EMBL" id="WQF87936.1"/>
    </source>
</evidence>
<sequence length="184" mass="20503">MPKTLFHVHHLFYVPAGNRHGNFSSPCAVTKMGLYPDLNEAHLSYYSVPVAYMLAFIPHVYANTIAGQNYDISEPRKLLETVAKGENQEKKVYQRICRAKAAHDNAIETIGLFAAGVAVANLANTDKKFVNTLSLGYLGLRALYTLVYVKLQDNRKWAPVRTLTWVASMGVIFALWIQAGNAMN</sequence>
<feature type="transmembrane region" description="Helical" evidence="5">
    <location>
        <begin position="163"/>
        <end position="179"/>
    </location>
</feature>
<dbReference type="GeneID" id="87949450"/>
<dbReference type="InterPro" id="IPR023352">
    <property type="entry name" value="MAPEG-like_dom_sf"/>
</dbReference>
<dbReference type="Pfam" id="PF01124">
    <property type="entry name" value="MAPEG"/>
    <property type="match status" value="1"/>
</dbReference>
<dbReference type="EMBL" id="CP137312">
    <property type="protein sequence ID" value="WQF87936.1"/>
    <property type="molecule type" value="Genomic_DNA"/>
</dbReference>
<keyword evidence="3 5" id="KW-1133">Transmembrane helix</keyword>
<dbReference type="Proteomes" id="UP001322277">
    <property type="component" value="Chromosome 8"/>
</dbReference>
<gene>
    <name evidence="6" type="ORF">CDEST_12950</name>
</gene>
<dbReference type="Gene3D" id="1.20.120.550">
    <property type="entry name" value="Membrane associated eicosanoid/glutathione metabolism-like domain"/>
    <property type="match status" value="1"/>
</dbReference>
<evidence type="ECO:0000313" key="7">
    <source>
        <dbReference type="Proteomes" id="UP001322277"/>
    </source>
</evidence>
<organism evidence="6 7">
    <name type="scientific">Colletotrichum destructivum</name>
    <dbReference type="NCBI Taxonomy" id="34406"/>
    <lineage>
        <taxon>Eukaryota</taxon>
        <taxon>Fungi</taxon>
        <taxon>Dikarya</taxon>
        <taxon>Ascomycota</taxon>
        <taxon>Pezizomycotina</taxon>
        <taxon>Sordariomycetes</taxon>
        <taxon>Hypocreomycetidae</taxon>
        <taxon>Glomerellales</taxon>
        <taxon>Glomerellaceae</taxon>
        <taxon>Colletotrichum</taxon>
        <taxon>Colletotrichum destructivum species complex</taxon>
    </lineage>
</organism>
<dbReference type="InterPro" id="IPR001129">
    <property type="entry name" value="Membr-assoc_MAPEG"/>
</dbReference>
<protein>
    <submittedName>
        <fullName evidence="6">Membrane-associated, eicosanoid/glutathione metabolism (MAPEG) protein</fullName>
    </submittedName>
</protein>
<evidence type="ECO:0000256" key="4">
    <source>
        <dbReference type="ARBA" id="ARBA00023136"/>
    </source>
</evidence>
<accession>A0AAX4IXZ3</accession>
<evidence type="ECO:0000256" key="1">
    <source>
        <dbReference type="ARBA" id="ARBA00004370"/>
    </source>
</evidence>
<evidence type="ECO:0000256" key="5">
    <source>
        <dbReference type="SAM" id="Phobius"/>
    </source>
</evidence>
<dbReference type="PANTHER" id="PTHR35371">
    <property type="entry name" value="INNER MEMBRANE PROTEIN"/>
    <property type="match status" value="1"/>
</dbReference>